<gene>
    <name evidence="2" type="ORF">Pla52o_23110</name>
</gene>
<proteinExistence type="predicted"/>
<dbReference type="AlphaFoldDB" id="A0A5C6CLR4"/>
<feature type="region of interest" description="Disordered" evidence="1">
    <location>
        <begin position="1"/>
        <end position="34"/>
    </location>
</feature>
<evidence type="ECO:0000313" key="2">
    <source>
        <dbReference type="EMBL" id="TWU24384.1"/>
    </source>
</evidence>
<comment type="caution">
    <text evidence="2">The sequence shown here is derived from an EMBL/GenBank/DDBJ whole genome shotgun (WGS) entry which is preliminary data.</text>
</comment>
<dbReference type="EMBL" id="SJPT01000003">
    <property type="protein sequence ID" value="TWU24384.1"/>
    <property type="molecule type" value="Genomic_DNA"/>
</dbReference>
<protein>
    <submittedName>
        <fullName evidence="2">Uncharacterized protein</fullName>
    </submittedName>
</protein>
<sequence length="34" mass="3818">MDRGHIEKHGPHPAVPTPWDTCPDDSEQKRPLVA</sequence>
<name>A0A5C6CLR4_9BACT</name>
<dbReference type="Proteomes" id="UP000316304">
    <property type="component" value="Unassembled WGS sequence"/>
</dbReference>
<organism evidence="2 3">
    <name type="scientific">Novipirellula galeiformis</name>
    <dbReference type="NCBI Taxonomy" id="2528004"/>
    <lineage>
        <taxon>Bacteria</taxon>
        <taxon>Pseudomonadati</taxon>
        <taxon>Planctomycetota</taxon>
        <taxon>Planctomycetia</taxon>
        <taxon>Pirellulales</taxon>
        <taxon>Pirellulaceae</taxon>
        <taxon>Novipirellula</taxon>
    </lineage>
</organism>
<keyword evidence="3" id="KW-1185">Reference proteome</keyword>
<feature type="compositionally biased region" description="Basic and acidic residues" evidence="1">
    <location>
        <begin position="1"/>
        <end position="10"/>
    </location>
</feature>
<evidence type="ECO:0000313" key="3">
    <source>
        <dbReference type="Proteomes" id="UP000316304"/>
    </source>
</evidence>
<evidence type="ECO:0000256" key="1">
    <source>
        <dbReference type="SAM" id="MobiDB-lite"/>
    </source>
</evidence>
<reference evidence="2 3" key="1">
    <citation type="submission" date="2019-02" db="EMBL/GenBank/DDBJ databases">
        <title>Deep-cultivation of Planctomycetes and their phenomic and genomic characterization uncovers novel biology.</title>
        <authorList>
            <person name="Wiegand S."/>
            <person name="Jogler M."/>
            <person name="Boedeker C."/>
            <person name="Pinto D."/>
            <person name="Vollmers J."/>
            <person name="Rivas-Marin E."/>
            <person name="Kohn T."/>
            <person name="Peeters S.H."/>
            <person name="Heuer A."/>
            <person name="Rast P."/>
            <person name="Oberbeckmann S."/>
            <person name="Bunk B."/>
            <person name="Jeske O."/>
            <person name="Meyerdierks A."/>
            <person name="Storesund J.E."/>
            <person name="Kallscheuer N."/>
            <person name="Luecker S."/>
            <person name="Lage O.M."/>
            <person name="Pohl T."/>
            <person name="Merkel B.J."/>
            <person name="Hornburger P."/>
            <person name="Mueller R.-W."/>
            <person name="Bruemmer F."/>
            <person name="Labrenz M."/>
            <person name="Spormann A.M."/>
            <person name="Op Den Camp H."/>
            <person name="Overmann J."/>
            <person name="Amann R."/>
            <person name="Jetten M.S.M."/>
            <person name="Mascher T."/>
            <person name="Medema M.H."/>
            <person name="Devos D.P."/>
            <person name="Kaster A.-K."/>
            <person name="Ovreas L."/>
            <person name="Rohde M."/>
            <person name="Galperin M.Y."/>
            <person name="Jogler C."/>
        </authorList>
    </citation>
    <scope>NUCLEOTIDE SEQUENCE [LARGE SCALE GENOMIC DNA]</scope>
    <source>
        <strain evidence="2 3">Pla52o</strain>
    </source>
</reference>
<accession>A0A5C6CLR4</accession>